<organism evidence="2 3">
    <name type="scientific">Hymenoscyphus albidus</name>
    <dbReference type="NCBI Taxonomy" id="595503"/>
    <lineage>
        <taxon>Eukaryota</taxon>
        <taxon>Fungi</taxon>
        <taxon>Dikarya</taxon>
        <taxon>Ascomycota</taxon>
        <taxon>Pezizomycotina</taxon>
        <taxon>Leotiomycetes</taxon>
        <taxon>Helotiales</taxon>
        <taxon>Helotiaceae</taxon>
        <taxon>Hymenoscyphus</taxon>
    </lineage>
</organism>
<name>A0A9N9LDV2_9HELO</name>
<evidence type="ECO:0000313" key="3">
    <source>
        <dbReference type="Proteomes" id="UP000701801"/>
    </source>
</evidence>
<dbReference type="AlphaFoldDB" id="A0A9N9LDV2"/>
<sequence length="810" mass="91531">MTVCSPVCRRAVQRKITCPGEPIWISDDVLYRSYQRFLNVSKTAKRYGSFVPGPLESRRRLGKREMAHASASAYTPMSVGGIGALWRWFRQSDNMQYEWQAPTIRPPAEEPPDLVQDWLSGLAIPPTPAKGISEPAAVEVEQSAVDSPEVAESSERAQSQPTDRMADTLEFRLRFFRKSMWAVASRKNAIKLCENFARDLTESLAVEGTHTEVVHWTLSLAVMNDISRAISDSKTSGLCLVALYEKIWEGMSACESLDTNGLGKKITHRLLNRLTVLMDLPQARSLSSTILQSLSPSQQLGLRGPITNVVFAWMKTWVKPEAPFSTDEFAEELVYTKVRSKIERVHHDILHLISKTSLGNLGTDRVNLKSLAAVLKSAKLEIIEAIRAIDRLEDKFRPPRKAAEDLAQALSNITNDTRRTHKRQSMVTPSGVLRSVILSCSKQISTNHEILPQRVRISALFMDVVTLLPKVHDDLFHEVCRDMVACRYSALPVKKAKTLSKSSTLWLLQRWTTRKEIADPVLVSNGYAIMANAKGGGSHVTLLFAIHYYGGDITHAYNLLLTFFMSTGTGGPKMMHSIVSRLQDQKIRLQPQPFSRSLDLISQGEPKLARGCLAVYKEWLSITPQPQHLHRPTGLRLEYCPNFVLTLIENTTIPPHLIWELLDIPLYASLDASVYVQHPRKRELSTEIISLMEQMALKFSAADTRPERLALRNVEQCLLHLVAHNVHPIPEGIAQAISHAGLTRKLLENDGIIGLARLRWCLDKIGRIEGVEVAKSVDEQVYWYRQFRLERRREKRRIARALPIRILDRW</sequence>
<dbReference type="OrthoDB" id="5428038at2759"/>
<keyword evidence="3" id="KW-1185">Reference proteome</keyword>
<dbReference type="Proteomes" id="UP000701801">
    <property type="component" value="Unassembled WGS sequence"/>
</dbReference>
<feature type="region of interest" description="Disordered" evidence="1">
    <location>
        <begin position="138"/>
        <end position="163"/>
    </location>
</feature>
<dbReference type="EMBL" id="CAJVRM010000068">
    <property type="protein sequence ID" value="CAG8973384.1"/>
    <property type="molecule type" value="Genomic_DNA"/>
</dbReference>
<evidence type="ECO:0000256" key="1">
    <source>
        <dbReference type="SAM" id="MobiDB-lite"/>
    </source>
</evidence>
<reference evidence="2" key="1">
    <citation type="submission" date="2021-07" db="EMBL/GenBank/DDBJ databases">
        <authorList>
            <person name="Durling M."/>
        </authorList>
    </citation>
    <scope>NUCLEOTIDE SEQUENCE</scope>
</reference>
<protein>
    <submittedName>
        <fullName evidence="2">Uncharacterized protein</fullName>
    </submittedName>
</protein>
<gene>
    <name evidence="2" type="ORF">HYALB_00000147</name>
</gene>
<accession>A0A9N9LDV2</accession>
<evidence type="ECO:0000313" key="2">
    <source>
        <dbReference type="EMBL" id="CAG8973384.1"/>
    </source>
</evidence>
<comment type="caution">
    <text evidence="2">The sequence shown here is derived from an EMBL/GenBank/DDBJ whole genome shotgun (WGS) entry which is preliminary data.</text>
</comment>
<proteinExistence type="predicted"/>